<dbReference type="PANTHER" id="PTHR40661:SF3">
    <property type="entry name" value="FELS-1 PROPHAGE TRANSCRIPTIONAL REGULATOR"/>
    <property type="match status" value="1"/>
</dbReference>
<dbReference type="Gene3D" id="2.10.109.10">
    <property type="entry name" value="Umud Fragment, subunit A"/>
    <property type="match status" value="1"/>
</dbReference>
<dbReference type="SUPFAM" id="SSF51306">
    <property type="entry name" value="LexA/Signal peptidase"/>
    <property type="match status" value="1"/>
</dbReference>
<protein>
    <recommendedName>
        <fullName evidence="6">HTH cro/C1-type domain-containing protein</fullName>
    </recommendedName>
</protein>
<dbReference type="PROSITE" id="PS50943">
    <property type="entry name" value="HTH_CROC1"/>
    <property type="match status" value="1"/>
</dbReference>
<dbReference type="InterPro" id="IPR015927">
    <property type="entry name" value="Peptidase_S24_S26A/B/C"/>
</dbReference>
<dbReference type="CDD" id="cd06529">
    <property type="entry name" value="S24_LexA-like"/>
    <property type="match status" value="1"/>
</dbReference>
<dbReference type="InterPro" id="IPR036286">
    <property type="entry name" value="LexA/Signal_pep-like_sf"/>
</dbReference>
<evidence type="ECO:0000256" key="1">
    <source>
        <dbReference type="ARBA" id="ARBA00022670"/>
    </source>
</evidence>
<dbReference type="PROSITE" id="PS00501">
    <property type="entry name" value="SPASE_I_1"/>
    <property type="match status" value="1"/>
</dbReference>
<dbReference type="Pfam" id="PF01381">
    <property type="entry name" value="HTH_3"/>
    <property type="match status" value="1"/>
</dbReference>
<sequence>MQENSEKLKQIRLKSGKSQAEFAKEIGVSQRTWSAYESGETRPKMAILLALENLGYDISGVEAGSAPRGIKSAGAEADALGQNHFESKVESGDFVIPILEQSLSAGHGKELPEKDSPTGYIAVPKELKRYGNNLAALYVSGDSMEPTLHRGDLIVCDSCGWDGEGIYALRMNGEGFVKRLSQKPGKLVVISDNPKYAPWEENAENTSLEIIGRVHYALKKAE</sequence>
<organism evidence="7">
    <name type="scientific">uncultured Spirochaetaceae bacterium</name>
    <dbReference type="NCBI Taxonomy" id="201186"/>
    <lineage>
        <taxon>Bacteria</taxon>
        <taxon>Pseudomonadati</taxon>
        <taxon>Spirochaetota</taxon>
        <taxon>Spirochaetia</taxon>
        <taxon>Spirochaetales</taxon>
        <taxon>Spirochaetaceae</taxon>
        <taxon>environmental samples</taxon>
    </lineage>
</organism>
<keyword evidence="1" id="KW-0645">Protease</keyword>
<dbReference type="InterPro" id="IPR001387">
    <property type="entry name" value="Cro/C1-type_HTH"/>
</dbReference>
<dbReference type="InterPro" id="IPR010982">
    <property type="entry name" value="Lambda_DNA-bd_dom_sf"/>
</dbReference>
<gene>
    <name evidence="7" type="ORF">Unknown280_0290</name>
</gene>
<evidence type="ECO:0000256" key="5">
    <source>
        <dbReference type="ARBA" id="ARBA00023163"/>
    </source>
</evidence>
<dbReference type="AlphaFoldDB" id="A0A650ENA6"/>
<dbReference type="GO" id="GO:0006508">
    <property type="term" value="P:proteolysis"/>
    <property type="evidence" value="ECO:0007669"/>
    <property type="project" value="UniProtKB-KW"/>
</dbReference>
<keyword evidence="2" id="KW-0378">Hydrolase</keyword>
<evidence type="ECO:0000256" key="4">
    <source>
        <dbReference type="ARBA" id="ARBA00023125"/>
    </source>
</evidence>
<keyword evidence="5" id="KW-0804">Transcription</keyword>
<dbReference type="PANTHER" id="PTHR40661">
    <property type="match status" value="1"/>
</dbReference>
<dbReference type="GO" id="GO:0004252">
    <property type="term" value="F:serine-type endopeptidase activity"/>
    <property type="evidence" value="ECO:0007669"/>
    <property type="project" value="InterPro"/>
</dbReference>
<dbReference type="SUPFAM" id="SSF47413">
    <property type="entry name" value="lambda repressor-like DNA-binding domains"/>
    <property type="match status" value="1"/>
</dbReference>
<proteinExistence type="predicted"/>
<dbReference type="EMBL" id="MN577574">
    <property type="protein sequence ID" value="QGT51337.1"/>
    <property type="molecule type" value="Genomic_DNA"/>
</dbReference>
<dbReference type="GO" id="GO:0003677">
    <property type="term" value="F:DNA binding"/>
    <property type="evidence" value="ECO:0007669"/>
    <property type="project" value="UniProtKB-KW"/>
</dbReference>
<dbReference type="GO" id="GO:0016020">
    <property type="term" value="C:membrane"/>
    <property type="evidence" value="ECO:0007669"/>
    <property type="project" value="InterPro"/>
</dbReference>
<keyword evidence="3" id="KW-0805">Transcription regulation</keyword>
<feature type="domain" description="HTH cro/C1-type" evidence="6">
    <location>
        <begin position="8"/>
        <end position="54"/>
    </location>
</feature>
<evidence type="ECO:0000256" key="2">
    <source>
        <dbReference type="ARBA" id="ARBA00022801"/>
    </source>
</evidence>
<evidence type="ECO:0000259" key="6">
    <source>
        <dbReference type="PROSITE" id="PS50943"/>
    </source>
</evidence>
<dbReference type="Pfam" id="PF00717">
    <property type="entry name" value="Peptidase_S24"/>
    <property type="match status" value="1"/>
</dbReference>
<accession>A0A650ENA6</accession>
<reference evidence="7" key="1">
    <citation type="journal article" date="2020" name="J. ISSAAS">
        <title>Lactobacilli and other gastrointestinal microbiota of Peromyscus leucopus, reservoir host for agents of Lyme disease and other zoonoses in North America.</title>
        <authorList>
            <person name="Milovic A."/>
            <person name="Bassam K."/>
            <person name="Shao H."/>
            <person name="Chatzistamou I."/>
            <person name="Tufts D.M."/>
            <person name="Diuk-Wasser M."/>
            <person name="Barbour A.G."/>
        </authorList>
    </citation>
    <scope>NUCLEOTIDE SEQUENCE</scope>
    <source>
        <strain evidence="7">LL50</strain>
    </source>
</reference>
<keyword evidence="4" id="KW-0238">DNA-binding</keyword>
<dbReference type="SMART" id="SM00530">
    <property type="entry name" value="HTH_XRE"/>
    <property type="match status" value="1"/>
</dbReference>
<dbReference type="CDD" id="cd00093">
    <property type="entry name" value="HTH_XRE"/>
    <property type="match status" value="1"/>
</dbReference>
<dbReference type="InterPro" id="IPR039418">
    <property type="entry name" value="LexA-like"/>
</dbReference>
<dbReference type="Gene3D" id="1.10.260.40">
    <property type="entry name" value="lambda repressor-like DNA-binding domains"/>
    <property type="match status" value="1"/>
</dbReference>
<dbReference type="InterPro" id="IPR019756">
    <property type="entry name" value="Pept_S26A_signal_pept_1_Ser-AS"/>
</dbReference>
<evidence type="ECO:0000313" key="7">
    <source>
        <dbReference type="EMBL" id="QGT51337.1"/>
    </source>
</evidence>
<name>A0A650ENA6_9SPIO</name>
<evidence type="ECO:0000256" key="3">
    <source>
        <dbReference type="ARBA" id="ARBA00023015"/>
    </source>
</evidence>